<proteinExistence type="predicted"/>
<evidence type="ECO:0000313" key="3">
    <source>
        <dbReference type="EMBL" id="MDA5397200.1"/>
    </source>
</evidence>
<dbReference type="InterPro" id="IPR018389">
    <property type="entry name" value="DctP_fam"/>
</dbReference>
<keyword evidence="4" id="KW-1185">Reference proteome</keyword>
<organism evidence="3 4">
    <name type="scientific">Hoeflea prorocentri</name>
    <dbReference type="NCBI Taxonomy" id="1922333"/>
    <lineage>
        <taxon>Bacteria</taxon>
        <taxon>Pseudomonadati</taxon>
        <taxon>Pseudomonadota</taxon>
        <taxon>Alphaproteobacteria</taxon>
        <taxon>Hyphomicrobiales</taxon>
        <taxon>Rhizobiaceae</taxon>
        <taxon>Hoeflea</taxon>
    </lineage>
</organism>
<comment type="caution">
    <text evidence="3">The sequence shown here is derived from an EMBL/GenBank/DDBJ whole genome shotgun (WGS) entry which is preliminary data.</text>
</comment>
<evidence type="ECO:0000313" key="4">
    <source>
        <dbReference type="Proteomes" id="UP001151234"/>
    </source>
</evidence>
<accession>A0A9X3UF51</accession>
<evidence type="ECO:0000256" key="2">
    <source>
        <dbReference type="SAM" id="SignalP"/>
    </source>
</evidence>
<dbReference type="InterPro" id="IPR038404">
    <property type="entry name" value="TRAP_DctP_sf"/>
</dbReference>
<dbReference type="Pfam" id="PF03480">
    <property type="entry name" value="DctP"/>
    <property type="match status" value="1"/>
</dbReference>
<dbReference type="NCBIfam" id="NF037995">
    <property type="entry name" value="TRAP_S1"/>
    <property type="match status" value="1"/>
</dbReference>
<gene>
    <name evidence="3" type="primary">dctP</name>
    <name evidence="3" type="ORF">OQ273_01335</name>
</gene>
<dbReference type="GO" id="GO:0055085">
    <property type="term" value="P:transmembrane transport"/>
    <property type="evidence" value="ECO:0007669"/>
    <property type="project" value="InterPro"/>
</dbReference>
<feature type="signal peptide" evidence="2">
    <location>
        <begin position="1"/>
        <end position="21"/>
    </location>
</feature>
<feature type="chain" id="PRO_5040919960" evidence="2">
    <location>
        <begin position="22"/>
        <end position="341"/>
    </location>
</feature>
<dbReference type="Gene3D" id="3.40.190.170">
    <property type="entry name" value="Bacterial extracellular solute-binding protein, family 7"/>
    <property type="match status" value="1"/>
</dbReference>
<dbReference type="AlphaFoldDB" id="A0A9X3UF51"/>
<keyword evidence="1 2" id="KW-0732">Signal</keyword>
<evidence type="ECO:0000256" key="1">
    <source>
        <dbReference type="ARBA" id="ARBA00022729"/>
    </source>
</evidence>
<dbReference type="PANTHER" id="PTHR33376">
    <property type="match status" value="1"/>
</dbReference>
<dbReference type="PANTHER" id="PTHR33376:SF5">
    <property type="entry name" value="EXTRACYTOPLASMIC SOLUTE RECEPTOR PROTEIN"/>
    <property type="match status" value="1"/>
</dbReference>
<reference evidence="3" key="1">
    <citation type="submission" date="2022-11" db="EMBL/GenBank/DDBJ databases">
        <title>Draft genome sequence of Hoeflea poritis E7-10 and Hoeflea prorocentri PM5-8, separated from scleractinian coral Porites lutea and marine dinoflagellate.</title>
        <authorList>
            <person name="Zhang G."/>
            <person name="Wei Q."/>
            <person name="Cai L."/>
        </authorList>
    </citation>
    <scope>NUCLEOTIDE SEQUENCE</scope>
    <source>
        <strain evidence="3">PM5-8</strain>
    </source>
</reference>
<name>A0A9X3UF51_9HYPH</name>
<dbReference type="Proteomes" id="UP001151234">
    <property type="component" value="Unassembled WGS sequence"/>
</dbReference>
<protein>
    <submittedName>
        <fullName evidence="3">TRAP transporter substrate-binding protein DctP</fullName>
    </submittedName>
</protein>
<dbReference type="EMBL" id="JAPJZI010000001">
    <property type="protein sequence ID" value="MDA5397200.1"/>
    <property type="molecule type" value="Genomic_DNA"/>
</dbReference>
<dbReference type="RefSeq" id="WP_267988667.1">
    <property type="nucleotide sequence ID" value="NZ_JAPJZI010000001.1"/>
</dbReference>
<sequence length="341" mass="36985">MKSLIIAAVATLCIAVAPAVAADTVDGPEVNWKLSLWGKPRAFTAGIDKFSELVSERTGGRFKIEVVYGGQLASPRENLDGLQIGAFESAVLAAAFHPGKMPLSLGLDLPFLPVPDLETRQKVVEAYFAHPAMKEELKNLGVRHLYTVLAPQFEFMGGGEPPETLDDWNGKRVRALAGIGEAMAILGAVPISISPTEVYTGLERGTVDAASFPFSYAHGAYGLHEISNWYTSNLNPGVTHAQLLVSLGAYGALPEQYRKVLEEVKAEAYAFNIQAMADADAKWIPLFKEAGLKDVTYTDEERQQWIDSAAKPVWTNWLKEGADAGKPSQELLDLILTTAKQ</sequence>